<reference evidence="20" key="1">
    <citation type="submission" date="2022-03" db="EMBL/GenBank/DDBJ databases">
        <title>De novo assembled genomes of Belliella spp. (Cyclobacteriaceae) strains.</title>
        <authorList>
            <person name="Szabo A."/>
            <person name="Korponai K."/>
            <person name="Felfoldi T."/>
        </authorList>
    </citation>
    <scope>NUCLEOTIDE SEQUENCE</scope>
    <source>
        <strain evidence="20">DSM 111904</strain>
    </source>
</reference>
<evidence type="ECO:0000256" key="10">
    <source>
        <dbReference type="ARBA" id="ARBA00022840"/>
    </source>
</evidence>
<feature type="domain" description="Helicase ATP-binding" evidence="18">
    <location>
        <begin position="31"/>
        <end position="201"/>
    </location>
</feature>
<feature type="domain" description="Helicase C-terminal" evidence="19">
    <location>
        <begin position="225"/>
        <end position="371"/>
    </location>
</feature>
<dbReference type="Pfam" id="PF00270">
    <property type="entry name" value="DEAD"/>
    <property type="match status" value="1"/>
</dbReference>
<evidence type="ECO:0000256" key="16">
    <source>
        <dbReference type="NCBIfam" id="TIGR01389"/>
    </source>
</evidence>
<keyword evidence="13" id="KW-0234">DNA repair</keyword>
<dbReference type="SUPFAM" id="SSF52540">
    <property type="entry name" value="P-loop containing nucleoside triphosphate hydrolases"/>
    <property type="match status" value="2"/>
</dbReference>
<comment type="caution">
    <text evidence="20">The sequence shown here is derived from an EMBL/GenBank/DDBJ whole genome shotgun (WGS) entry which is preliminary data.</text>
</comment>
<dbReference type="GO" id="GO:0016787">
    <property type="term" value="F:hydrolase activity"/>
    <property type="evidence" value="ECO:0007669"/>
    <property type="project" value="UniProtKB-KW"/>
</dbReference>
<evidence type="ECO:0000256" key="11">
    <source>
        <dbReference type="ARBA" id="ARBA00023125"/>
    </source>
</evidence>
<dbReference type="NCBIfam" id="TIGR01389">
    <property type="entry name" value="recQ"/>
    <property type="match status" value="1"/>
</dbReference>
<comment type="cofactor">
    <cofactor evidence="2">
        <name>Zn(2+)</name>
        <dbReference type="ChEBI" id="CHEBI:29105"/>
    </cofactor>
</comment>
<dbReference type="Gene3D" id="1.10.150.80">
    <property type="entry name" value="HRDC domain"/>
    <property type="match status" value="1"/>
</dbReference>
<keyword evidence="4" id="KW-0479">Metal-binding</keyword>
<evidence type="ECO:0000256" key="7">
    <source>
        <dbReference type="ARBA" id="ARBA00022801"/>
    </source>
</evidence>
<dbReference type="InterPro" id="IPR011545">
    <property type="entry name" value="DEAD/DEAH_box_helicase_dom"/>
</dbReference>
<dbReference type="InterPro" id="IPR032284">
    <property type="entry name" value="RecQ_Zn-bd"/>
</dbReference>
<proteinExistence type="inferred from homology"/>
<keyword evidence="11" id="KW-0238">DNA-binding</keyword>
<dbReference type="CDD" id="cd17920">
    <property type="entry name" value="DEXHc_RecQ"/>
    <property type="match status" value="1"/>
</dbReference>
<evidence type="ECO:0000259" key="19">
    <source>
        <dbReference type="PROSITE" id="PS51194"/>
    </source>
</evidence>
<dbReference type="CDD" id="cd18794">
    <property type="entry name" value="SF2_C_RecQ"/>
    <property type="match status" value="1"/>
</dbReference>
<evidence type="ECO:0000256" key="12">
    <source>
        <dbReference type="ARBA" id="ARBA00023172"/>
    </source>
</evidence>
<evidence type="ECO:0000313" key="21">
    <source>
        <dbReference type="Proteomes" id="UP001165489"/>
    </source>
</evidence>
<dbReference type="SMART" id="SM00487">
    <property type="entry name" value="DEXDc"/>
    <property type="match status" value="1"/>
</dbReference>
<dbReference type="SMART" id="SM00490">
    <property type="entry name" value="HELICc"/>
    <property type="match status" value="1"/>
</dbReference>
<keyword evidence="5" id="KW-0547">Nucleotide-binding</keyword>
<dbReference type="InterPro" id="IPR004589">
    <property type="entry name" value="DNA_helicase_ATP-dep_RecQ"/>
</dbReference>
<dbReference type="InterPro" id="IPR006293">
    <property type="entry name" value="DNA_helicase_ATP-dep_RecQ_bac"/>
</dbReference>
<evidence type="ECO:0000256" key="14">
    <source>
        <dbReference type="ARBA" id="ARBA00023235"/>
    </source>
</evidence>
<name>A0ABS9V5M6_9BACT</name>
<evidence type="ECO:0000259" key="17">
    <source>
        <dbReference type="PROSITE" id="PS50967"/>
    </source>
</evidence>
<feature type="domain" description="HRDC" evidence="17">
    <location>
        <begin position="522"/>
        <end position="602"/>
    </location>
</feature>
<keyword evidence="7 20" id="KW-0378">Hydrolase</keyword>
<evidence type="ECO:0000256" key="13">
    <source>
        <dbReference type="ARBA" id="ARBA00023204"/>
    </source>
</evidence>
<keyword evidence="9" id="KW-0862">Zinc</keyword>
<gene>
    <name evidence="20" type="primary">recQ</name>
    <name evidence="20" type="ORF">MM239_20195</name>
</gene>
<evidence type="ECO:0000256" key="5">
    <source>
        <dbReference type="ARBA" id="ARBA00022741"/>
    </source>
</evidence>
<evidence type="ECO:0000313" key="20">
    <source>
        <dbReference type="EMBL" id="MCH7411719.1"/>
    </source>
</evidence>
<dbReference type="PROSITE" id="PS51192">
    <property type="entry name" value="HELICASE_ATP_BIND_1"/>
    <property type="match status" value="1"/>
</dbReference>
<dbReference type="PROSITE" id="PS51194">
    <property type="entry name" value="HELICASE_CTER"/>
    <property type="match status" value="1"/>
</dbReference>
<evidence type="ECO:0000256" key="1">
    <source>
        <dbReference type="ARBA" id="ARBA00001946"/>
    </source>
</evidence>
<evidence type="ECO:0000256" key="3">
    <source>
        <dbReference type="ARBA" id="ARBA00005446"/>
    </source>
</evidence>
<dbReference type="Gene3D" id="1.10.10.10">
    <property type="entry name" value="Winged helix-like DNA-binding domain superfamily/Winged helix DNA-binding domain"/>
    <property type="match status" value="1"/>
</dbReference>
<dbReference type="Pfam" id="PF16124">
    <property type="entry name" value="RecQ_Zn_bind"/>
    <property type="match status" value="1"/>
</dbReference>
<evidence type="ECO:0000256" key="9">
    <source>
        <dbReference type="ARBA" id="ARBA00022833"/>
    </source>
</evidence>
<dbReference type="SMART" id="SM00956">
    <property type="entry name" value="RQC"/>
    <property type="match status" value="1"/>
</dbReference>
<evidence type="ECO:0000256" key="15">
    <source>
        <dbReference type="ARBA" id="ARBA00034617"/>
    </source>
</evidence>
<comment type="catalytic activity">
    <reaction evidence="15">
        <text>Couples ATP hydrolysis with the unwinding of duplex DNA by translocating in the 3'-5' direction.</text>
        <dbReference type="EC" id="5.6.2.4"/>
    </reaction>
</comment>
<evidence type="ECO:0000256" key="4">
    <source>
        <dbReference type="ARBA" id="ARBA00022723"/>
    </source>
</evidence>
<evidence type="ECO:0000256" key="6">
    <source>
        <dbReference type="ARBA" id="ARBA00022763"/>
    </source>
</evidence>
<dbReference type="InterPro" id="IPR044876">
    <property type="entry name" value="HRDC_dom_sf"/>
</dbReference>
<evidence type="ECO:0000256" key="8">
    <source>
        <dbReference type="ARBA" id="ARBA00022806"/>
    </source>
</evidence>
<protein>
    <recommendedName>
        <fullName evidence="16">DNA helicase RecQ</fullName>
        <ecNumber evidence="16">5.6.2.4</ecNumber>
    </recommendedName>
</protein>
<keyword evidence="14" id="KW-0413">Isomerase</keyword>
<dbReference type="NCBIfam" id="TIGR00614">
    <property type="entry name" value="recQ_fam"/>
    <property type="match status" value="1"/>
</dbReference>
<dbReference type="PROSITE" id="PS50967">
    <property type="entry name" value="HRDC"/>
    <property type="match status" value="1"/>
</dbReference>
<dbReference type="Pfam" id="PF00271">
    <property type="entry name" value="Helicase_C"/>
    <property type="match status" value="1"/>
</dbReference>
<evidence type="ECO:0000259" key="18">
    <source>
        <dbReference type="PROSITE" id="PS51192"/>
    </source>
</evidence>
<dbReference type="RefSeq" id="WP_241350145.1">
    <property type="nucleotide sequence ID" value="NZ_JAKZGP010000105.1"/>
</dbReference>
<dbReference type="EMBL" id="JAKZGP010000105">
    <property type="protein sequence ID" value="MCH7411719.1"/>
    <property type="molecule type" value="Genomic_DNA"/>
</dbReference>
<dbReference type="InterPro" id="IPR002121">
    <property type="entry name" value="HRDC_dom"/>
</dbReference>
<sequence>MSEAVPTKKPESVLKEFFGYSEFRGNQRNIIQSVLSKRDTIVLMPTGGGKSVCYQVPAMVFEGLTLVISPLISLMKDQVDALNANGISAAFMNSTQSQSEQRFISSQIESGKIKLLYIAPERLYRGDYPLVDFLKTVNLSLVAIDEAHCVSQWGHDFRPEYLKIGELRRAFAKTPFIALTATADKLTRKDIAEKLGLKSPEWFVSSFDRSNITYRVTAKRDAMGKLLEFLDFHKKDSGVIYCLSRKNVEETAAELQAKGLSALPYHAGLPREEREKNQELFIKDEVKIMVATIAFGMGIDKSNVRFVVHMNMPQNIEGYYQETGRAGRDGLPSDALLFYSSQDAITLGRMLDQGDNQQFVDVMQDKLEKMKSFCQSKICRRKFLLNYFGEQHEGDCGNCDICFQKGKRQDMTIPSQMLLSAVVRLGESYGIGYVILVLRGSKSTKIQETHQQLSVYGIGKDRPESFWKNLCDKLMQEDYLAEAGSQFPTLKLTEFAWQKLKNKEKILLPMDDTLADVSNKPTEHHEELLDELKALRFSIAQKSAVPPYVVFADNALIEMATYLPTNEPAFLSISGVGQVKAQSYGEDFIKVISKYAAKHQLTPSQKIQPKKTKASRSSASEGLSLKLYKEGRSIFQIAQERGMAPNTIEDHLVNMVKKREVDASDFISKDDILNIRLAYRRQESHFLKPLKEHFGERYSYFQLKIALAEER</sequence>
<dbReference type="SMART" id="SM00341">
    <property type="entry name" value="HRDC"/>
    <property type="match status" value="1"/>
</dbReference>
<dbReference type="Pfam" id="PF09382">
    <property type="entry name" value="RQC"/>
    <property type="match status" value="1"/>
</dbReference>
<organism evidence="20 21">
    <name type="scientific">Belliella filtrata</name>
    <dbReference type="NCBI Taxonomy" id="2923435"/>
    <lineage>
        <taxon>Bacteria</taxon>
        <taxon>Pseudomonadati</taxon>
        <taxon>Bacteroidota</taxon>
        <taxon>Cytophagia</taxon>
        <taxon>Cytophagales</taxon>
        <taxon>Cyclobacteriaceae</taxon>
        <taxon>Belliella</taxon>
    </lineage>
</organism>
<keyword evidence="8 20" id="KW-0347">Helicase</keyword>
<dbReference type="InterPro" id="IPR029491">
    <property type="entry name" value="Helicase_HTH"/>
</dbReference>
<dbReference type="PANTHER" id="PTHR13710">
    <property type="entry name" value="DNA HELICASE RECQ FAMILY MEMBER"/>
    <property type="match status" value="1"/>
</dbReference>
<dbReference type="Pfam" id="PF14493">
    <property type="entry name" value="HTH_40"/>
    <property type="match status" value="1"/>
</dbReference>
<dbReference type="Proteomes" id="UP001165489">
    <property type="component" value="Unassembled WGS sequence"/>
</dbReference>
<dbReference type="InterPro" id="IPR027417">
    <property type="entry name" value="P-loop_NTPase"/>
</dbReference>
<keyword evidence="6" id="KW-0227">DNA damage</keyword>
<dbReference type="EC" id="5.6.2.4" evidence="16"/>
<dbReference type="SUPFAM" id="SSF47819">
    <property type="entry name" value="HRDC-like"/>
    <property type="match status" value="1"/>
</dbReference>
<dbReference type="InterPro" id="IPR010997">
    <property type="entry name" value="HRDC-like_sf"/>
</dbReference>
<keyword evidence="12" id="KW-0233">DNA recombination</keyword>
<accession>A0ABS9V5M6</accession>
<dbReference type="GO" id="GO:0003678">
    <property type="term" value="F:DNA helicase activity"/>
    <property type="evidence" value="ECO:0007669"/>
    <property type="project" value="UniProtKB-EC"/>
</dbReference>
<dbReference type="PANTHER" id="PTHR13710:SF105">
    <property type="entry name" value="ATP-DEPENDENT DNA HELICASE Q1"/>
    <property type="match status" value="1"/>
</dbReference>
<comment type="cofactor">
    <cofactor evidence="1">
        <name>Mg(2+)</name>
        <dbReference type="ChEBI" id="CHEBI:18420"/>
    </cofactor>
</comment>
<keyword evidence="21" id="KW-1185">Reference proteome</keyword>
<dbReference type="InterPro" id="IPR014001">
    <property type="entry name" value="Helicase_ATP-bd"/>
</dbReference>
<dbReference type="InterPro" id="IPR036388">
    <property type="entry name" value="WH-like_DNA-bd_sf"/>
</dbReference>
<dbReference type="InterPro" id="IPR001650">
    <property type="entry name" value="Helicase_C-like"/>
</dbReference>
<dbReference type="InterPro" id="IPR018982">
    <property type="entry name" value="RQC_domain"/>
</dbReference>
<dbReference type="Pfam" id="PF00570">
    <property type="entry name" value="HRDC"/>
    <property type="match status" value="1"/>
</dbReference>
<keyword evidence="10" id="KW-0067">ATP-binding</keyword>
<comment type="similarity">
    <text evidence="3">Belongs to the helicase family. RecQ subfamily.</text>
</comment>
<evidence type="ECO:0000256" key="2">
    <source>
        <dbReference type="ARBA" id="ARBA00001947"/>
    </source>
</evidence>
<dbReference type="Gene3D" id="3.40.50.300">
    <property type="entry name" value="P-loop containing nucleotide triphosphate hydrolases"/>
    <property type="match status" value="2"/>
</dbReference>